<feature type="transmembrane region" description="Helical" evidence="8">
    <location>
        <begin position="26"/>
        <end position="48"/>
    </location>
</feature>
<sequence length="533" mass="55169">MSTTDDRTGPAPAQWRPYTHRQVLQVLGGLVTATLTAMISTSIVSTALPTIMGDIGGQERLAWVASAPLLAMTAAAPLWGKVSDLFGRKRMFQTALVIYALASVVAGLSQNVGMLIAARALQGLGAGGVMSLTQVVLGDIVEPRERGRYAGYLGAAFGVATVTGPLVGGLLVDAPGLGWRSCFLVPVPLAVGSFIVIQKVLRLPPADRTRRPRIDWLGAVAIAGGASTVMVVLSLGGRSFPWNSGWTYGLTALSLALLAAAVVAERRAPEPILPPRLFRDRTFVLTAAVSLLIGMVMFGVMIFLPQYLQVVRGMSPTASGLMTLPLVGGMLVASTVSGQLTTRTGRYKIFPVSGLVLLTCGVLLLSGLHTDSPLAVIGADCAIAGIGLGLTMQTLILAAQNAVPRADLAAATTGVTFFRSLGSAVGVAAFGAILTARLTSGLADRLRAAHLPVPADAGTGLGTPAEIRALPEPYLGFLLDSYTEGLRTVYLVGVPLAALALLAVLALRELPLRTSAPAEPPAVEPVEPTTPAR</sequence>
<feature type="transmembrane region" description="Helical" evidence="8">
    <location>
        <begin position="60"/>
        <end position="79"/>
    </location>
</feature>
<dbReference type="EMBL" id="JACJII010000001">
    <property type="protein sequence ID" value="MBA9001383.1"/>
    <property type="molecule type" value="Genomic_DNA"/>
</dbReference>
<gene>
    <name evidence="10" type="ORF">HNR21_000265</name>
</gene>
<keyword evidence="7 8" id="KW-0472">Membrane</keyword>
<dbReference type="Proteomes" id="UP000539313">
    <property type="component" value="Unassembled WGS sequence"/>
</dbReference>
<evidence type="ECO:0000256" key="8">
    <source>
        <dbReference type="SAM" id="Phobius"/>
    </source>
</evidence>
<dbReference type="InterPro" id="IPR011701">
    <property type="entry name" value="MFS"/>
</dbReference>
<feature type="transmembrane region" description="Helical" evidence="8">
    <location>
        <begin position="374"/>
        <end position="396"/>
    </location>
</feature>
<feature type="transmembrane region" description="Helical" evidence="8">
    <location>
        <begin position="217"/>
        <end position="240"/>
    </location>
</feature>
<dbReference type="AlphaFoldDB" id="A0A7W3MT61"/>
<evidence type="ECO:0000256" key="6">
    <source>
        <dbReference type="ARBA" id="ARBA00022989"/>
    </source>
</evidence>
<evidence type="ECO:0000259" key="9">
    <source>
        <dbReference type="PROSITE" id="PS50850"/>
    </source>
</evidence>
<dbReference type="PANTHER" id="PTHR23501:SF197">
    <property type="entry name" value="COMD"/>
    <property type="match status" value="1"/>
</dbReference>
<dbReference type="SUPFAM" id="SSF103473">
    <property type="entry name" value="MFS general substrate transporter"/>
    <property type="match status" value="1"/>
</dbReference>
<feature type="transmembrane region" description="Helical" evidence="8">
    <location>
        <begin position="316"/>
        <end position="337"/>
    </location>
</feature>
<keyword evidence="4" id="KW-1003">Cell membrane</keyword>
<dbReference type="Gene3D" id="1.20.1250.20">
    <property type="entry name" value="MFS general substrate transporter like domains"/>
    <property type="match status" value="1"/>
</dbReference>
<feature type="transmembrane region" description="Helical" evidence="8">
    <location>
        <begin position="177"/>
        <end position="197"/>
    </location>
</feature>
<comment type="caution">
    <text evidence="10">The sequence shown here is derived from an EMBL/GenBank/DDBJ whole genome shotgun (WGS) entry which is preliminary data.</text>
</comment>
<feature type="transmembrane region" description="Helical" evidence="8">
    <location>
        <begin position="91"/>
        <end position="110"/>
    </location>
</feature>
<evidence type="ECO:0000256" key="4">
    <source>
        <dbReference type="ARBA" id="ARBA00022475"/>
    </source>
</evidence>
<evidence type="ECO:0000256" key="5">
    <source>
        <dbReference type="ARBA" id="ARBA00022692"/>
    </source>
</evidence>
<keyword evidence="3" id="KW-0813">Transport</keyword>
<keyword evidence="11" id="KW-1185">Reference proteome</keyword>
<evidence type="ECO:0000256" key="7">
    <source>
        <dbReference type="ARBA" id="ARBA00023136"/>
    </source>
</evidence>
<feature type="transmembrane region" description="Helical" evidence="8">
    <location>
        <begin position="283"/>
        <end position="304"/>
    </location>
</feature>
<feature type="domain" description="Major facilitator superfamily (MFS) profile" evidence="9">
    <location>
        <begin position="26"/>
        <end position="511"/>
    </location>
</feature>
<dbReference type="GO" id="GO:0005886">
    <property type="term" value="C:plasma membrane"/>
    <property type="evidence" value="ECO:0007669"/>
    <property type="project" value="UniProtKB-SubCell"/>
</dbReference>
<proteinExistence type="inferred from homology"/>
<feature type="transmembrane region" description="Helical" evidence="8">
    <location>
        <begin position="149"/>
        <end position="171"/>
    </location>
</feature>
<evidence type="ECO:0000256" key="2">
    <source>
        <dbReference type="ARBA" id="ARBA00007520"/>
    </source>
</evidence>
<dbReference type="GO" id="GO:0022857">
    <property type="term" value="F:transmembrane transporter activity"/>
    <property type="evidence" value="ECO:0007669"/>
    <property type="project" value="InterPro"/>
</dbReference>
<dbReference type="PROSITE" id="PS50850">
    <property type="entry name" value="MFS"/>
    <property type="match status" value="1"/>
</dbReference>
<evidence type="ECO:0000256" key="3">
    <source>
        <dbReference type="ARBA" id="ARBA00022448"/>
    </source>
</evidence>
<dbReference type="Gene3D" id="1.20.1720.10">
    <property type="entry name" value="Multidrug resistance protein D"/>
    <property type="match status" value="1"/>
</dbReference>
<dbReference type="PRINTS" id="PR01036">
    <property type="entry name" value="TCRTETB"/>
</dbReference>
<dbReference type="PANTHER" id="PTHR23501">
    <property type="entry name" value="MAJOR FACILITATOR SUPERFAMILY"/>
    <property type="match status" value="1"/>
</dbReference>
<feature type="transmembrane region" description="Helical" evidence="8">
    <location>
        <begin position="246"/>
        <end position="263"/>
    </location>
</feature>
<keyword evidence="6 8" id="KW-1133">Transmembrane helix</keyword>
<accession>A0A7W3MT61</accession>
<feature type="transmembrane region" description="Helical" evidence="8">
    <location>
        <begin position="488"/>
        <end position="507"/>
    </location>
</feature>
<dbReference type="Pfam" id="PF07690">
    <property type="entry name" value="MFS_1"/>
    <property type="match status" value="1"/>
</dbReference>
<feature type="transmembrane region" description="Helical" evidence="8">
    <location>
        <begin position="349"/>
        <end position="368"/>
    </location>
</feature>
<feature type="transmembrane region" description="Helical" evidence="8">
    <location>
        <begin position="408"/>
        <end position="434"/>
    </location>
</feature>
<keyword evidence="5 8" id="KW-0812">Transmembrane</keyword>
<dbReference type="InterPro" id="IPR020846">
    <property type="entry name" value="MFS_dom"/>
</dbReference>
<organism evidence="10 11">
    <name type="scientific">Thermomonospora cellulosilytica</name>
    <dbReference type="NCBI Taxonomy" id="1411118"/>
    <lineage>
        <taxon>Bacteria</taxon>
        <taxon>Bacillati</taxon>
        <taxon>Actinomycetota</taxon>
        <taxon>Actinomycetes</taxon>
        <taxon>Streptosporangiales</taxon>
        <taxon>Thermomonosporaceae</taxon>
        <taxon>Thermomonospora</taxon>
    </lineage>
</organism>
<dbReference type="FunFam" id="1.20.1720.10:FF:000004">
    <property type="entry name" value="EmrB/QacA family drug resistance transporter"/>
    <property type="match status" value="1"/>
</dbReference>
<evidence type="ECO:0000313" key="11">
    <source>
        <dbReference type="Proteomes" id="UP000539313"/>
    </source>
</evidence>
<dbReference type="CDD" id="cd17502">
    <property type="entry name" value="MFS_Azr1_MDR_like"/>
    <property type="match status" value="1"/>
</dbReference>
<protein>
    <submittedName>
        <fullName evidence="10">EmrB/QacA subfamily drug resistance transporter</fullName>
    </submittedName>
</protein>
<evidence type="ECO:0000256" key="1">
    <source>
        <dbReference type="ARBA" id="ARBA00004651"/>
    </source>
</evidence>
<dbReference type="InterPro" id="IPR036259">
    <property type="entry name" value="MFS_trans_sf"/>
</dbReference>
<comment type="subcellular location">
    <subcellularLocation>
        <location evidence="1">Cell membrane</location>
        <topology evidence="1">Multi-pass membrane protein</topology>
    </subcellularLocation>
</comment>
<evidence type="ECO:0000313" key="10">
    <source>
        <dbReference type="EMBL" id="MBA9001383.1"/>
    </source>
</evidence>
<feature type="transmembrane region" description="Helical" evidence="8">
    <location>
        <begin position="116"/>
        <end position="137"/>
    </location>
</feature>
<comment type="similarity">
    <text evidence="2">Belongs to the major facilitator superfamily. TCR/Tet family.</text>
</comment>
<reference evidence="10 11" key="1">
    <citation type="submission" date="2020-08" db="EMBL/GenBank/DDBJ databases">
        <title>Sequencing the genomes of 1000 actinobacteria strains.</title>
        <authorList>
            <person name="Klenk H.-P."/>
        </authorList>
    </citation>
    <scope>NUCLEOTIDE SEQUENCE [LARGE SCALE GENOMIC DNA]</scope>
    <source>
        <strain evidence="10 11">DSM 45823</strain>
    </source>
</reference>
<name>A0A7W3MT61_9ACTN</name>